<dbReference type="GO" id="GO:0006979">
    <property type="term" value="P:response to oxidative stress"/>
    <property type="evidence" value="ECO:0007669"/>
    <property type="project" value="InterPro"/>
</dbReference>
<keyword evidence="3" id="KW-0325">Glycoprotein</keyword>
<dbReference type="InterPro" id="IPR019791">
    <property type="entry name" value="Haem_peroxidase_animal"/>
</dbReference>
<evidence type="ECO:0000256" key="3">
    <source>
        <dbReference type="ARBA" id="ARBA00023180"/>
    </source>
</evidence>
<gene>
    <name evidence="4" type="ORF">OSTQU699_LOCUS2561</name>
</gene>
<dbReference type="AlphaFoldDB" id="A0A8S1IQW2"/>
<comment type="caution">
    <text evidence="4">The sequence shown here is derived from an EMBL/GenBank/DDBJ whole genome shotgun (WGS) entry which is preliminary data.</text>
</comment>
<dbReference type="SUPFAM" id="SSF48113">
    <property type="entry name" value="Heme-dependent peroxidases"/>
    <property type="match status" value="1"/>
</dbReference>
<keyword evidence="2" id="KW-0964">Secreted</keyword>
<dbReference type="GO" id="GO:0020037">
    <property type="term" value="F:heme binding"/>
    <property type="evidence" value="ECO:0007669"/>
    <property type="project" value="InterPro"/>
</dbReference>
<comment type="subcellular location">
    <subcellularLocation>
        <location evidence="1">Secreted</location>
    </subcellularLocation>
</comment>
<protein>
    <recommendedName>
        <fullName evidence="6">Peroxidase</fullName>
    </recommendedName>
</protein>
<dbReference type="PANTHER" id="PTHR11475:SF4">
    <property type="entry name" value="CHORION PEROXIDASE"/>
    <property type="match status" value="1"/>
</dbReference>
<feature type="non-terminal residue" evidence="4">
    <location>
        <position position="1"/>
    </location>
</feature>
<sequence>GEVAGFDLAASNIQRGRDHALPSYTAARKNFRLLVPRNFYELGQVLQSPQDARDVEKCYGRRSIHNLDAWPIALMEKKVPGSMVGPLFFSAIRDQFTRLRDGDRFHYLNLDFPCAVKSKYRRLKRVME</sequence>
<dbReference type="PROSITE" id="PS50292">
    <property type="entry name" value="PEROXIDASE_3"/>
    <property type="match status" value="1"/>
</dbReference>
<dbReference type="Proteomes" id="UP000708148">
    <property type="component" value="Unassembled WGS sequence"/>
</dbReference>
<name>A0A8S1IQW2_9CHLO</name>
<dbReference type="InterPro" id="IPR037120">
    <property type="entry name" value="Haem_peroxidase_sf_animal"/>
</dbReference>
<dbReference type="EMBL" id="CAJHUC010000625">
    <property type="protein sequence ID" value="CAD7697197.1"/>
    <property type="molecule type" value="Genomic_DNA"/>
</dbReference>
<evidence type="ECO:0000313" key="4">
    <source>
        <dbReference type="EMBL" id="CAD7697197.1"/>
    </source>
</evidence>
<feature type="non-terminal residue" evidence="4">
    <location>
        <position position="128"/>
    </location>
</feature>
<keyword evidence="5" id="KW-1185">Reference proteome</keyword>
<dbReference type="InterPro" id="IPR010255">
    <property type="entry name" value="Haem_peroxidase_sf"/>
</dbReference>
<accession>A0A8S1IQW2</accession>
<proteinExistence type="predicted"/>
<evidence type="ECO:0008006" key="6">
    <source>
        <dbReference type="Google" id="ProtNLM"/>
    </source>
</evidence>
<dbReference type="Pfam" id="PF03098">
    <property type="entry name" value="An_peroxidase"/>
    <property type="match status" value="1"/>
</dbReference>
<dbReference type="Gene3D" id="1.10.640.10">
    <property type="entry name" value="Haem peroxidase domain superfamily, animal type"/>
    <property type="match status" value="1"/>
</dbReference>
<evidence type="ECO:0000313" key="5">
    <source>
        <dbReference type="Proteomes" id="UP000708148"/>
    </source>
</evidence>
<dbReference type="PANTHER" id="PTHR11475">
    <property type="entry name" value="OXIDASE/PEROXIDASE"/>
    <property type="match status" value="1"/>
</dbReference>
<dbReference type="OrthoDB" id="823504at2759"/>
<reference evidence="4" key="1">
    <citation type="submission" date="2020-12" db="EMBL/GenBank/DDBJ databases">
        <authorList>
            <person name="Iha C."/>
        </authorList>
    </citation>
    <scope>NUCLEOTIDE SEQUENCE</scope>
</reference>
<dbReference type="GO" id="GO:0004601">
    <property type="term" value="F:peroxidase activity"/>
    <property type="evidence" value="ECO:0007669"/>
    <property type="project" value="InterPro"/>
</dbReference>
<organism evidence="4 5">
    <name type="scientific">Ostreobium quekettii</name>
    <dbReference type="NCBI Taxonomy" id="121088"/>
    <lineage>
        <taxon>Eukaryota</taxon>
        <taxon>Viridiplantae</taxon>
        <taxon>Chlorophyta</taxon>
        <taxon>core chlorophytes</taxon>
        <taxon>Ulvophyceae</taxon>
        <taxon>TCBD clade</taxon>
        <taxon>Bryopsidales</taxon>
        <taxon>Ostreobineae</taxon>
        <taxon>Ostreobiaceae</taxon>
        <taxon>Ostreobium</taxon>
    </lineage>
</organism>
<evidence type="ECO:0000256" key="2">
    <source>
        <dbReference type="ARBA" id="ARBA00022525"/>
    </source>
</evidence>
<evidence type="ECO:0000256" key="1">
    <source>
        <dbReference type="ARBA" id="ARBA00004613"/>
    </source>
</evidence>
<dbReference type="GO" id="GO:0005576">
    <property type="term" value="C:extracellular region"/>
    <property type="evidence" value="ECO:0007669"/>
    <property type="project" value="UniProtKB-SubCell"/>
</dbReference>